<keyword evidence="5" id="KW-1185">Reference proteome</keyword>
<reference evidence="4 5" key="1">
    <citation type="submission" date="2016-10" db="EMBL/GenBank/DDBJ databases">
        <authorList>
            <person name="Varghese N."/>
            <person name="Submissions S."/>
        </authorList>
    </citation>
    <scope>NUCLEOTIDE SEQUENCE [LARGE SCALE GENOMIC DNA]</scope>
    <source>
        <strain evidence="4 5">BS2773</strain>
    </source>
</reference>
<feature type="domain" description="HTH marR-type" evidence="2">
    <location>
        <begin position="39"/>
        <end position="178"/>
    </location>
</feature>
<dbReference type="SUPFAM" id="SSF46785">
    <property type="entry name" value="Winged helix' DNA-binding domain"/>
    <property type="match status" value="1"/>
</dbReference>
<dbReference type="InterPro" id="IPR016181">
    <property type="entry name" value="Acyl_CoA_acyltransferase"/>
</dbReference>
<dbReference type="GO" id="GO:0003677">
    <property type="term" value="F:DNA binding"/>
    <property type="evidence" value="ECO:0007669"/>
    <property type="project" value="UniProtKB-KW"/>
</dbReference>
<dbReference type="InterPro" id="IPR050769">
    <property type="entry name" value="NAT_camello-type"/>
</dbReference>
<dbReference type="EMBL" id="FNTS01000002">
    <property type="protein sequence ID" value="SED30247.1"/>
    <property type="molecule type" value="Genomic_DNA"/>
</dbReference>
<dbReference type="PROSITE" id="PS51186">
    <property type="entry name" value="GNAT"/>
    <property type="match status" value="1"/>
</dbReference>
<dbReference type="CDD" id="cd04301">
    <property type="entry name" value="NAT_SF"/>
    <property type="match status" value="1"/>
</dbReference>
<evidence type="ECO:0000313" key="4">
    <source>
        <dbReference type="EMBL" id="SED30247.1"/>
    </source>
</evidence>
<dbReference type="PROSITE" id="PS50995">
    <property type="entry name" value="HTH_MARR_2"/>
    <property type="match status" value="1"/>
</dbReference>
<protein>
    <submittedName>
        <fullName evidence="4">DNA-binding transcriptional regulator, MarR family</fullName>
    </submittedName>
</protein>
<evidence type="ECO:0000259" key="2">
    <source>
        <dbReference type="PROSITE" id="PS50995"/>
    </source>
</evidence>
<accession>A0A1H4ZJU4</accession>
<evidence type="ECO:0000259" key="3">
    <source>
        <dbReference type="PROSITE" id="PS51186"/>
    </source>
</evidence>
<comment type="caution">
    <text evidence="4">The sequence shown here is derived from an EMBL/GenBank/DDBJ whole genome shotgun (WGS) entry which is preliminary data.</text>
</comment>
<dbReference type="Gene3D" id="1.10.10.10">
    <property type="entry name" value="Winged helix-like DNA-binding domain superfamily/Winged helix DNA-binding domain"/>
    <property type="match status" value="1"/>
</dbReference>
<dbReference type="Proteomes" id="UP000182179">
    <property type="component" value="Unassembled WGS sequence"/>
</dbReference>
<organism evidence="4 5">
    <name type="scientific">Pseudomonas costantinii</name>
    <dbReference type="NCBI Taxonomy" id="168469"/>
    <lineage>
        <taxon>Bacteria</taxon>
        <taxon>Pseudomonadati</taxon>
        <taxon>Pseudomonadota</taxon>
        <taxon>Gammaproteobacteria</taxon>
        <taxon>Pseudomonadales</taxon>
        <taxon>Pseudomonadaceae</taxon>
        <taxon>Pseudomonas</taxon>
    </lineage>
</organism>
<feature type="domain" description="N-acetyltransferase" evidence="3">
    <location>
        <begin position="187"/>
        <end position="335"/>
    </location>
</feature>
<dbReference type="PANTHER" id="PTHR13947">
    <property type="entry name" value="GNAT FAMILY N-ACETYLTRANSFERASE"/>
    <property type="match status" value="1"/>
</dbReference>
<sequence length="343" mass="38474">MACEADARMGVESPCKMFDILAKGNNIIAKGNHQGTVMSTSILTERAGIIRGFNRFYTHQIGVLQEHLLQSDFSLTEIRVMYELSSRGDLTSADLCQMLGLDAGYLSRLISGLEKKGLIQKVRSVTDARAVQLHLSDLGRSVLTPLEQKTQQEVIALLEGLPELQQQQLTAAMQRIQALLQGGAPSYLLRDPQPGDMGLVVQQQSALYAREYNWNWEFEALVAEIVARYLREFDPASERCWIAEKDGEVVGSVFVVRHDETTAKLRMLYVDASARGMGIGHRLVDECLRFARHAGYKSMMLWTVNILTDARKLYQKAGFTLVEEEPTVSFGKTLISETWTREL</sequence>
<gene>
    <name evidence="4" type="ORF">SAMN04515675_0625</name>
</gene>
<proteinExistence type="predicted"/>
<dbReference type="Gene3D" id="3.40.630.30">
    <property type="match status" value="1"/>
</dbReference>
<dbReference type="PANTHER" id="PTHR13947:SF37">
    <property type="entry name" value="LD18367P"/>
    <property type="match status" value="1"/>
</dbReference>
<name>A0A1H4ZJU4_9PSED</name>
<dbReference type="InterPro" id="IPR036390">
    <property type="entry name" value="WH_DNA-bd_sf"/>
</dbReference>
<evidence type="ECO:0000313" key="5">
    <source>
        <dbReference type="Proteomes" id="UP000182179"/>
    </source>
</evidence>
<keyword evidence="4" id="KW-0238">DNA-binding</keyword>
<dbReference type="SUPFAM" id="SSF55729">
    <property type="entry name" value="Acyl-CoA N-acyltransferases (Nat)"/>
    <property type="match status" value="1"/>
</dbReference>
<dbReference type="PRINTS" id="PR00598">
    <property type="entry name" value="HTHMARR"/>
</dbReference>
<dbReference type="InterPro" id="IPR000182">
    <property type="entry name" value="GNAT_dom"/>
</dbReference>
<dbReference type="InterPro" id="IPR000835">
    <property type="entry name" value="HTH_MarR-typ"/>
</dbReference>
<dbReference type="Pfam" id="PF12802">
    <property type="entry name" value="MarR_2"/>
    <property type="match status" value="1"/>
</dbReference>
<dbReference type="InterPro" id="IPR036388">
    <property type="entry name" value="WH-like_DNA-bd_sf"/>
</dbReference>
<dbReference type="SMART" id="SM00347">
    <property type="entry name" value="HTH_MARR"/>
    <property type="match status" value="1"/>
</dbReference>
<keyword evidence="1" id="KW-0808">Transferase</keyword>
<evidence type="ECO:0000256" key="1">
    <source>
        <dbReference type="ARBA" id="ARBA00022679"/>
    </source>
</evidence>
<dbReference type="Pfam" id="PF00583">
    <property type="entry name" value="Acetyltransf_1"/>
    <property type="match status" value="1"/>
</dbReference>